<dbReference type="AlphaFoldDB" id="A0A0A9FSU0"/>
<evidence type="ECO:0000313" key="1">
    <source>
        <dbReference type="EMBL" id="JAE15337.1"/>
    </source>
</evidence>
<dbReference type="EMBL" id="GBRH01182559">
    <property type="protein sequence ID" value="JAE15337.1"/>
    <property type="molecule type" value="Transcribed_RNA"/>
</dbReference>
<sequence>MKVKRISLCTCTVIWHIRSEQQ</sequence>
<reference evidence="1" key="2">
    <citation type="journal article" date="2015" name="Data Brief">
        <title>Shoot transcriptome of the giant reed, Arundo donax.</title>
        <authorList>
            <person name="Barrero R.A."/>
            <person name="Guerrero F.D."/>
            <person name="Moolhuijzen P."/>
            <person name="Goolsby J.A."/>
            <person name="Tidwell J."/>
            <person name="Bellgard S.E."/>
            <person name="Bellgard M.I."/>
        </authorList>
    </citation>
    <scope>NUCLEOTIDE SEQUENCE</scope>
    <source>
        <tissue evidence="1">Shoot tissue taken approximately 20 cm above the soil surface</tissue>
    </source>
</reference>
<accession>A0A0A9FSU0</accession>
<proteinExistence type="predicted"/>
<name>A0A0A9FSU0_ARUDO</name>
<organism evidence="1">
    <name type="scientific">Arundo donax</name>
    <name type="common">Giant reed</name>
    <name type="synonym">Donax arundinaceus</name>
    <dbReference type="NCBI Taxonomy" id="35708"/>
    <lineage>
        <taxon>Eukaryota</taxon>
        <taxon>Viridiplantae</taxon>
        <taxon>Streptophyta</taxon>
        <taxon>Embryophyta</taxon>
        <taxon>Tracheophyta</taxon>
        <taxon>Spermatophyta</taxon>
        <taxon>Magnoliopsida</taxon>
        <taxon>Liliopsida</taxon>
        <taxon>Poales</taxon>
        <taxon>Poaceae</taxon>
        <taxon>PACMAD clade</taxon>
        <taxon>Arundinoideae</taxon>
        <taxon>Arundineae</taxon>
        <taxon>Arundo</taxon>
    </lineage>
</organism>
<protein>
    <submittedName>
        <fullName evidence="1">Uncharacterized protein</fullName>
    </submittedName>
</protein>
<reference evidence="1" key="1">
    <citation type="submission" date="2014-09" db="EMBL/GenBank/DDBJ databases">
        <authorList>
            <person name="Magalhaes I.L.F."/>
            <person name="Oliveira U."/>
            <person name="Santos F.R."/>
            <person name="Vidigal T.H.D.A."/>
            <person name="Brescovit A.D."/>
            <person name="Santos A.J."/>
        </authorList>
    </citation>
    <scope>NUCLEOTIDE SEQUENCE</scope>
    <source>
        <tissue evidence="1">Shoot tissue taken approximately 20 cm above the soil surface</tissue>
    </source>
</reference>